<dbReference type="EMBL" id="FNBU01000004">
    <property type="protein sequence ID" value="SDF21384.1"/>
    <property type="molecule type" value="Genomic_DNA"/>
</dbReference>
<dbReference type="PANTHER" id="PTHR39188:SF3">
    <property type="entry name" value="STAGE IV SPORULATION PROTEIN FB"/>
    <property type="match status" value="1"/>
</dbReference>
<sequence length="291" mass="31211">MRAGKVAGVQLILNNWFLLLMALFAAAGMLGKALVVFVAVLWHETAHALVAHQLGYRVREIELLPFGGVARIDRLGEAAAASELWIAAAGPLSSLVVAGLLAMGRTAWPAWAEELTFCLHVNLTLATFNLLPALPLDGGRILRALLSKGRDYGQATAAVVRLGKLISLGLVAAVAFDYFVHQSINLTFLIAAVFLYAAAKAETSAASFRIMRVLAGKKAELTARGVLPTVHFTAVAGAAARDVVRLFGPEQYHIVLIVDDTFRLRGALTETEVWEALPEHGMYAKIGDFLS</sequence>
<reference evidence="15" key="1">
    <citation type="submission" date="2016-10" db="EMBL/GenBank/DDBJ databases">
        <authorList>
            <person name="Varghese N."/>
            <person name="Submissions S."/>
        </authorList>
    </citation>
    <scope>NUCLEOTIDE SEQUENCE [LARGE SCALE GENOMIC DNA]</scope>
    <source>
        <strain evidence="15">DSM 23256</strain>
    </source>
</reference>
<name>A0A1G7J9C5_9FIRM</name>
<dbReference type="RefSeq" id="WP_093688366.1">
    <property type="nucleotide sequence ID" value="NZ_FNBU01000004.1"/>
</dbReference>
<evidence type="ECO:0000256" key="1">
    <source>
        <dbReference type="ARBA" id="ARBA00001947"/>
    </source>
</evidence>
<keyword evidence="15" id="KW-1185">Reference proteome</keyword>
<feature type="transmembrane region" description="Helical" evidence="12">
    <location>
        <begin position="182"/>
        <end position="199"/>
    </location>
</feature>
<dbReference type="OrthoDB" id="166377at2"/>
<keyword evidence="8" id="KW-0862">Zinc</keyword>
<dbReference type="InterPro" id="IPR008915">
    <property type="entry name" value="Peptidase_M50"/>
</dbReference>
<evidence type="ECO:0000256" key="2">
    <source>
        <dbReference type="ARBA" id="ARBA00004141"/>
    </source>
</evidence>
<dbReference type="GO" id="GO:0006508">
    <property type="term" value="P:proteolysis"/>
    <property type="evidence" value="ECO:0007669"/>
    <property type="project" value="UniProtKB-KW"/>
</dbReference>
<evidence type="ECO:0000256" key="10">
    <source>
        <dbReference type="ARBA" id="ARBA00023049"/>
    </source>
</evidence>
<evidence type="ECO:0000256" key="6">
    <source>
        <dbReference type="ARBA" id="ARBA00022723"/>
    </source>
</evidence>
<dbReference type="CDD" id="cd06161">
    <property type="entry name" value="S2P-M50_SpoIVFB"/>
    <property type="match status" value="1"/>
</dbReference>
<dbReference type="PANTHER" id="PTHR39188">
    <property type="entry name" value="MEMBRANE-ASSOCIATED ZINC METALLOPROTEASE M50B"/>
    <property type="match status" value="1"/>
</dbReference>
<feature type="domain" description="Peptidase M50" evidence="13">
    <location>
        <begin position="111"/>
        <end position="166"/>
    </location>
</feature>
<evidence type="ECO:0000256" key="11">
    <source>
        <dbReference type="ARBA" id="ARBA00023136"/>
    </source>
</evidence>
<evidence type="ECO:0000256" key="9">
    <source>
        <dbReference type="ARBA" id="ARBA00022989"/>
    </source>
</evidence>
<dbReference type="STRING" id="1123285.SAMN05660235_00825"/>
<evidence type="ECO:0000313" key="15">
    <source>
        <dbReference type="Proteomes" id="UP000243333"/>
    </source>
</evidence>
<evidence type="ECO:0000259" key="13">
    <source>
        <dbReference type="Pfam" id="PF02163"/>
    </source>
</evidence>
<evidence type="ECO:0000256" key="12">
    <source>
        <dbReference type="SAM" id="Phobius"/>
    </source>
</evidence>
<keyword evidence="7" id="KW-0378">Hydrolase</keyword>
<evidence type="ECO:0000313" key="14">
    <source>
        <dbReference type="EMBL" id="SDF21384.1"/>
    </source>
</evidence>
<feature type="domain" description="Peptidase M50" evidence="13">
    <location>
        <begin position="33"/>
        <end position="103"/>
    </location>
</feature>
<keyword evidence="11 12" id="KW-0472">Membrane</keyword>
<dbReference type="GO" id="GO:0008237">
    <property type="term" value="F:metallopeptidase activity"/>
    <property type="evidence" value="ECO:0007669"/>
    <property type="project" value="UniProtKB-KW"/>
</dbReference>
<feature type="transmembrane region" description="Helical" evidence="12">
    <location>
        <begin position="16"/>
        <end position="42"/>
    </location>
</feature>
<dbReference type="Pfam" id="PF02163">
    <property type="entry name" value="Peptidase_M50"/>
    <property type="match status" value="2"/>
</dbReference>
<dbReference type="GO" id="GO:0016020">
    <property type="term" value="C:membrane"/>
    <property type="evidence" value="ECO:0007669"/>
    <property type="project" value="UniProtKB-SubCell"/>
</dbReference>
<accession>A0A1G7J9C5</accession>
<keyword evidence="10" id="KW-0482">Metalloprotease</keyword>
<comment type="similarity">
    <text evidence="3">Belongs to the peptidase M50B family.</text>
</comment>
<evidence type="ECO:0000256" key="3">
    <source>
        <dbReference type="ARBA" id="ARBA00007931"/>
    </source>
</evidence>
<proteinExistence type="inferred from homology"/>
<evidence type="ECO:0000256" key="8">
    <source>
        <dbReference type="ARBA" id="ARBA00022833"/>
    </source>
</evidence>
<evidence type="ECO:0000256" key="7">
    <source>
        <dbReference type="ARBA" id="ARBA00022801"/>
    </source>
</evidence>
<evidence type="ECO:0000256" key="4">
    <source>
        <dbReference type="ARBA" id="ARBA00022670"/>
    </source>
</evidence>
<organism evidence="14 15">
    <name type="scientific">Sporolituus thermophilus DSM 23256</name>
    <dbReference type="NCBI Taxonomy" id="1123285"/>
    <lineage>
        <taxon>Bacteria</taxon>
        <taxon>Bacillati</taxon>
        <taxon>Bacillota</taxon>
        <taxon>Negativicutes</taxon>
        <taxon>Selenomonadales</taxon>
        <taxon>Sporomusaceae</taxon>
        <taxon>Sporolituus</taxon>
    </lineage>
</organism>
<comment type="cofactor">
    <cofactor evidence="1">
        <name>Zn(2+)</name>
        <dbReference type="ChEBI" id="CHEBI:29105"/>
    </cofactor>
</comment>
<dbReference type="AlphaFoldDB" id="A0A1G7J9C5"/>
<keyword evidence="5 12" id="KW-0812">Transmembrane</keyword>
<dbReference type="GO" id="GO:0046872">
    <property type="term" value="F:metal ion binding"/>
    <property type="evidence" value="ECO:0007669"/>
    <property type="project" value="UniProtKB-KW"/>
</dbReference>
<keyword evidence="9 12" id="KW-1133">Transmembrane helix</keyword>
<keyword evidence="6" id="KW-0479">Metal-binding</keyword>
<comment type="subcellular location">
    <subcellularLocation>
        <location evidence="2">Membrane</location>
        <topology evidence="2">Multi-pass membrane protein</topology>
    </subcellularLocation>
</comment>
<keyword evidence="4" id="KW-0645">Protease</keyword>
<dbReference type="Proteomes" id="UP000243333">
    <property type="component" value="Unassembled WGS sequence"/>
</dbReference>
<gene>
    <name evidence="14" type="ORF">SAMN05660235_00825</name>
</gene>
<feature type="transmembrane region" description="Helical" evidence="12">
    <location>
        <begin position="155"/>
        <end position="176"/>
    </location>
</feature>
<protein>
    <submittedName>
        <fullName evidence="14">Stage IV sporulation protein FB</fullName>
    </submittedName>
</protein>
<evidence type="ECO:0000256" key="5">
    <source>
        <dbReference type="ARBA" id="ARBA00022692"/>
    </source>
</evidence>